<comment type="similarity">
    <text evidence="1">Belongs to the Tango6 family.</text>
</comment>
<dbReference type="EMBL" id="JAKELL010000025">
    <property type="protein sequence ID" value="KAH8991726.1"/>
    <property type="molecule type" value="Genomic_DNA"/>
</dbReference>
<evidence type="ECO:0008006" key="7">
    <source>
        <dbReference type="Google" id="ProtNLM"/>
    </source>
</evidence>
<evidence type="ECO:0000259" key="3">
    <source>
        <dbReference type="Pfam" id="PF10363"/>
    </source>
</evidence>
<name>A0AAD4QDQ6_9AGAM</name>
<accession>A0AAD4QDQ6</accession>
<evidence type="ECO:0000256" key="2">
    <source>
        <dbReference type="SAM" id="MobiDB-lite"/>
    </source>
</evidence>
<evidence type="ECO:0000313" key="6">
    <source>
        <dbReference type="Proteomes" id="UP001201163"/>
    </source>
</evidence>
<dbReference type="Gene3D" id="1.25.10.10">
    <property type="entry name" value="Leucine-rich Repeat Variant"/>
    <property type="match status" value="1"/>
</dbReference>
<feature type="region of interest" description="Disordered" evidence="2">
    <location>
        <begin position="978"/>
        <end position="998"/>
    </location>
</feature>
<dbReference type="PANTHER" id="PTHR20959:SF1">
    <property type="entry name" value="TRANSPORT AND GOLGI ORGANIZATION PROTEIN 6 HOMOLOG"/>
    <property type="match status" value="1"/>
</dbReference>
<reference evidence="5" key="1">
    <citation type="submission" date="2022-01" db="EMBL/GenBank/DDBJ databases">
        <title>Comparative genomics reveals a dynamic genome evolution in the ectomycorrhizal milk-cap (Lactarius) mushrooms.</title>
        <authorList>
            <consortium name="DOE Joint Genome Institute"/>
            <person name="Lebreton A."/>
            <person name="Tang N."/>
            <person name="Kuo A."/>
            <person name="LaButti K."/>
            <person name="Drula E."/>
            <person name="Barry K."/>
            <person name="Clum A."/>
            <person name="Lipzen A."/>
            <person name="Mousain D."/>
            <person name="Ng V."/>
            <person name="Wang R."/>
            <person name="Wang X."/>
            <person name="Dai Y."/>
            <person name="Henrissat B."/>
            <person name="Grigoriev I.V."/>
            <person name="Guerin-Laguette A."/>
            <person name="Yu F."/>
            <person name="Martin F.M."/>
        </authorList>
    </citation>
    <scope>NUCLEOTIDE SEQUENCE</scope>
    <source>
        <strain evidence="5">QP</strain>
    </source>
</reference>
<dbReference type="GO" id="GO:0009306">
    <property type="term" value="P:protein secretion"/>
    <property type="evidence" value="ECO:0007669"/>
    <property type="project" value="TreeGrafter"/>
</dbReference>
<proteinExistence type="inferred from homology"/>
<dbReference type="Pfam" id="PF10363">
    <property type="entry name" value="RTP1_C1"/>
    <property type="match status" value="1"/>
</dbReference>
<evidence type="ECO:0000256" key="1">
    <source>
        <dbReference type="ARBA" id="ARBA00005724"/>
    </source>
</evidence>
<dbReference type="InterPro" id="IPR016024">
    <property type="entry name" value="ARM-type_fold"/>
</dbReference>
<feature type="domain" description="TANGO6 HEAT repeat" evidence="4">
    <location>
        <begin position="259"/>
        <end position="458"/>
    </location>
</feature>
<protein>
    <recommendedName>
        <fullName evidence="7">RNA polymerase II assembly factor Rtp1 C-terminal domain-containing protein</fullName>
    </recommendedName>
</protein>
<dbReference type="InterPro" id="IPR011989">
    <property type="entry name" value="ARM-like"/>
</dbReference>
<evidence type="ECO:0000259" key="4">
    <source>
        <dbReference type="Pfam" id="PF23565"/>
    </source>
</evidence>
<sequence length="1043" mass="112587">MEQLSRWLSAGSLLIHNEKGGPARDLRAVLLARLAQYRAQRGLPERDDGDLSLEQAQKETAQEALSVVESIQRILDQDTPPAPAVSGGDTPGGGPIIGTRDISQLRTLLSIVFKWGTEPFLAHVQIVWLAKGCTQTQLVDANDAPHSYERLTAMTRQLLSLLFPRGVQGTLPQTLITSTLLHRHVTDILRPAIALGWVPKALFPESFPVVDNFRPLVMRLLSILPPSQTIASLGAIMSSSPPPPQHVHKSCASLLSRQLMRPDGVRGLLAAVFGEGGSEQAPLEKLLHVSLVLGAVPSTVSAEDYFRSVVSCLVELLKTRVSLAYIRAASFSLSRMITAEGNARYHSLVSSLLLSLLHDPILIITPELSISEESKALTPVEAIQIIQTFLTNTDPAPSLVSTILSPIVTSLYALLGTLARTKTADPTLRESVRGLLVAWGRMVPTDEAVAILWACVDGQGGEWAIDIDGGVRRVEIQERDPSLALFTPDDLKKAEESGALGVDANFLRLRPDPVYFVAFLKSLDRPDAASEIFVLLLEGYRELKSDSDGDPLRTLLFLQLIVQVQTQMSKDGPSSSNILSKPEHVFSFIKHALQSDTTLQSPEPKTGPKKPSVRQGMTMSDLRIVPKEEQEDDSDMGDSDDETPNREGARPNSEMITTALNLLLSVLEANPNLSAQSAPVLNEILEDVERLTKAPSEPVRALAREARMVLTVRLASASTAPSGPAQEPEEEQIRSTYQRALKLLQDALLPVRAHGLLLLRELVATRAGTAPHEVVRTLEPAIRDVFLQAVQDDDSYIFLNAVLGLATLADSFGSEALGGLVGVYAGGLQGVGAGALTQQDVDMRLRVGEALGQVIRRCGETLPRYADVLVPRLFALVRSSHLPTTIRTSSLSLLATCADTADLSLLHYAHDLANAMLDLLQVEGGASARAADANRPPTEATSMDTEPTAADARFPPFRRASLHFLGVLVRAYMRRATASSPSGAGTDSRGHILPDDDDFPTRRATATLGYVAATDADAVVQVMAREVGEAVRALERAGVGLWN</sequence>
<feature type="domain" description="RNA polymerase II assembly factor Rtp1 C-terminal" evidence="3">
    <location>
        <begin position="737"/>
        <end position="861"/>
    </location>
</feature>
<dbReference type="InterPro" id="IPR019451">
    <property type="entry name" value="Rtp1_C1"/>
</dbReference>
<dbReference type="AlphaFoldDB" id="A0AAD4QDQ6"/>
<dbReference type="Pfam" id="PF23565">
    <property type="entry name" value="ARM_TANGO6"/>
    <property type="match status" value="1"/>
</dbReference>
<dbReference type="PANTHER" id="PTHR20959">
    <property type="entry name" value="TRANSPORT AND GOLGI ORGANIZATION PROTEIN 6 FAMILY MEMBER"/>
    <property type="match status" value="1"/>
</dbReference>
<dbReference type="InterPro" id="IPR057407">
    <property type="entry name" value="HEAT_TANGO6"/>
</dbReference>
<feature type="compositionally biased region" description="Acidic residues" evidence="2">
    <location>
        <begin position="629"/>
        <end position="642"/>
    </location>
</feature>
<evidence type="ECO:0000313" key="5">
    <source>
        <dbReference type="EMBL" id="KAH8991726.1"/>
    </source>
</evidence>
<feature type="region of interest" description="Disordered" evidence="2">
    <location>
        <begin position="596"/>
        <end position="653"/>
    </location>
</feature>
<comment type="caution">
    <text evidence="5">The sequence shown here is derived from an EMBL/GenBank/DDBJ whole genome shotgun (WGS) entry which is preliminary data.</text>
</comment>
<organism evidence="5 6">
    <name type="scientific">Lactarius akahatsu</name>
    <dbReference type="NCBI Taxonomy" id="416441"/>
    <lineage>
        <taxon>Eukaryota</taxon>
        <taxon>Fungi</taxon>
        <taxon>Dikarya</taxon>
        <taxon>Basidiomycota</taxon>
        <taxon>Agaricomycotina</taxon>
        <taxon>Agaricomycetes</taxon>
        <taxon>Russulales</taxon>
        <taxon>Russulaceae</taxon>
        <taxon>Lactarius</taxon>
    </lineage>
</organism>
<dbReference type="InterPro" id="IPR039600">
    <property type="entry name" value="TANGO6/Rtp1"/>
</dbReference>
<dbReference type="Proteomes" id="UP001201163">
    <property type="component" value="Unassembled WGS sequence"/>
</dbReference>
<dbReference type="SUPFAM" id="SSF48371">
    <property type="entry name" value="ARM repeat"/>
    <property type="match status" value="2"/>
</dbReference>
<gene>
    <name evidence="5" type="ORF">EDB92DRAFT_1797934</name>
</gene>
<feature type="region of interest" description="Disordered" evidence="2">
    <location>
        <begin position="928"/>
        <end position="949"/>
    </location>
</feature>
<keyword evidence="6" id="KW-1185">Reference proteome</keyword>